<dbReference type="AlphaFoldDB" id="A0A1L3SY74"/>
<sequence length="74" mass="7952">MERLARLGLSRDKSAKLGGRVNPKLLELARERSGAVSDSQLIELALGNLVMEDGFAEAFRAGRGTVDPSLDLNV</sequence>
<protein>
    <submittedName>
        <fullName evidence="1">Uncharacterized protein</fullName>
    </submittedName>
</protein>
<proteinExistence type="predicted"/>
<gene>
    <name evidence="1" type="ORF">BSQ44_01195</name>
</gene>
<organism evidence="1 2">
    <name type="scientific">Aquibium oceanicum</name>
    <dbReference type="NCBI Taxonomy" id="1670800"/>
    <lineage>
        <taxon>Bacteria</taxon>
        <taxon>Pseudomonadati</taxon>
        <taxon>Pseudomonadota</taxon>
        <taxon>Alphaproteobacteria</taxon>
        <taxon>Hyphomicrobiales</taxon>
        <taxon>Phyllobacteriaceae</taxon>
        <taxon>Aquibium</taxon>
    </lineage>
</organism>
<name>A0A1L3SY74_9HYPH</name>
<evidence type="ECO:0000313" key="2">
    <source>
        <dbReference type="Proteomes" id="UP000182840"/>
    </source>
</evidence>
<keyword evidence="2" id="KW-1185">Reference proteome</keyword>
<accession>A0A1L3SY74</accession>
<dbReference type="Proteomes" id="UP000182840">
    <property type="component" value="Chromosome"/>
</dbReference>
<reference evidence="2" key="1">
    <citation type="submission" date="2016-11" db="EMBL/GenBank/DDBJ databases">
        <title>Mesorhizobium oceanicum sp. nov., isolated from deep seawater in South China Sea.</title>
        <authorList>
            <person name="Fu G.-Y."/>
        </authorList>
    </citation>
    <scope>NUCLEOTIDE SEQUENCE [LARGE SCALE GENOMIC DNA]</scope>
    <source>
        <strain evidence="2">B7</strain>
    </source>
</reference>
<evidence type="ECO:0000313" key="1">
    <source>
        <dbReference type="EMBL" id="APH74330.1"/>
    </source>
</evidence>
<dbReference type="KEGG" id="meso:BSQ44_01195"/>
<dbReference type="STRING" id="1670800.BSQ44_01195"/>
<dbReference type="EMBL" id="CP018171">
    <property type="protein sequence ID" value="APH74330.1"/>
    <property type="molecule type" value="Genomic_DNA"/>
</dbReference>